<gene>
    <name evidence="8" type="ORF">H8S09_01250</name>
</gene>
<dbReference type="GO" id="GO:0016020">
    <property type="term" value="C:membrane"/>
    <property type="evidence" value="ECO:0007669"/>
    <property type="project" value="UniProtKB-SubCell"/>
</dbReference>
<feature type="transmembrane region" description="Helical" evidence="6">
    <location>
        <begin position="147"/>
        <end position="166"/>
    </location>
</feature>
<feature type="transmembrane region" description="Helical" evidence="6">
    <location>
        <begin position="178"/>
        <end position="199"/>
    </location>
</feature>
<reference evidence="8 9" key="1">
    <citation type="submission" date="2020-08" db="EMBL/GenBank/DDBJ databases">
        <title>Genome public.</title>
        <authorList>
            <person name="Liu C."/>
            <person name="Sun Q."/>
        </authorList>
    </citation>
    <scope>NUCLEOTIDE SEQUENCE [LARGE SCALE GENOMIC DNA]</scope>
    <source>
        <strain evidence="8 9">NSJ-10</strain>
    </source>
</reference>
<evidence type="ECO:0000313" key="9">
    <source>
        <dbReference type="Proteomes" id="UP000615234"/>
    </source>
</evidence>
<organism evidence="8 9">
    <name type="scientific">Coprococcus hominis</name>
    <name type="common">ex Liu et al. 2022</name>
    <dbReference type="NCBI Taxonomy" id="2763039"/>
    <lineage>
        <taxon>Bacteria</taxon>
        <taxon>Bacillati</taxon>
        <taxon>Bacillota</taxon>
        <taxon>Clostridia</taxon>
        <taxon>Lachnospirales</taxon>
        <taxon>Lachnospiraceae</taxon>
        <taxon>Coprococcus</taxon>
    </lineage>
</organism>
<keyword evidence="9" id="KW-1185">Reference proteome</keyword>
<evidence type="ECO:0000259" key="7">
    <source>
        <dbReference type="Pfam" id="PF00892"/>
    </source>
</evidence>
<comment type="subcellular location">
    <subcellularLocation>
        <location evidence="1">Membrane</location>
        <topology evidence="1">Multi-pass membrane protein</topology>
    </subcellularLocation>
</comment>
<evidence type="ECO:0000256" key="4">
    <source>
        <dbReference type="ARBA" id="ARBA00022989"/>
    </source>
</evidence>
<name>A0A8I0AD17_9FIRM</name>
<comment type="similarity">
    <text evidence="2">Belongs to the EamA transporter family.</text>
</comment>
<keyword evidence="3 6" id="KW-0812">Transmembrane</keyword>
<accession>A0A8I0AD17</accession>
<proteinExistence type="inferred from homology"/>
<sequence length="289" mass="31442">MREKTKAILYIILAGVGFSFMNVFVRLSGDLPTIEKAFFRNLVAAFIALVVLIRSDVGLHYEKRHIPMLFMRSICGTLGIMCNFYAVDHMNIADASILNKLSPFAAVIFSIFLLKEKASLKQYAALIGVFIGALFVIKPSLNFADFAPGLIGFTGGMGAGAAYAAVRYLSNHGAKNPQIVFFFSAFSTLVMLPFVIAFYKPMSFFQLFCLLMAGASAAVGQFSITAAYSHAPAKEISIFDYSQIITSAILGFIFFSQIPDALSFIGYAVIIGISYLNWRAGLKADAAGK</sequence>
<evidence type="ECO:0000256" key="6">
    <source>
        <dbReference type="SAM" id="Phobius"/>
    </source>
</evidence>
<feature type="transmembrane region" description="Helical" evidence="6">
    <location>
        <begin position="123"/>
        <end position="141"/>
    </location>
</feature>
<dbReference type="RefSeq" id="WP_118663088.1">
    <property type="nucleotide sequence ID" value="NZ_JACOOX010000001.1"/>
</dbReference>
<dbReference type="AlphaFoldDB" id="A0A8I0AD17"/>
<feature type="transmembrane region" description="Helical" evidence="6">
    <location>
        <begin position="7"/>
        <end position="25"/>
    </location>
</feature>
<evidence type="ECO:0000313" key="8">
    <source>
        <dbReference type="EMBL" id="MBC5661528.1"/>
    </source>
</evidence>
<dbReference type="InterPro" id="IPR037185">
    <property type="entry name" value="EmrE-like"/>
</dbReference>
<evidence type="ECO:0000256" key="5">
    <source>
        <dbReference type="ARBA" id="ARBA00023136"/>
    </source>
</evidence>
<feature type="transmembrane region" description="Helical" evidence="6">
    <location>
        <begin position="238"/>
        <end position="255"/>
    </location>
</feature>
<evidence type="ECO:0000256" key="1">
    <source>
        <dbReference type="ARBA" id="ARBA00004141"/>
    </source>
</evidence>
<feature type="transmembrane region" description="Helical" evidence="6">
    <location>
        <begin position="69"/>
        <end position="86"/>
    </location>
</feature>
<feature type="transmembrane region" description="Helical" evidence="6">
    <location>
        <begin position="92"/>
        <end position="114"/>
    </location>
</feature>
<comment type="caution">
    <text evidence="8">The sequence shown here is derived from an EMBL/GenBank/DDBJ whole genome shotgun (WGS) entry which is preliminary data.</text>
</comment>
<dbReference type="SUPFAM" id="SSF103481">
    <property type="entry name" value="Multidrug resistance efflux transporter EmrE"/>
    <property type="match status" value="2"/>
</dbReference>
<dbReference type="PANTHER" id="PTHR22911:SF6">
    <property type="entry name" value="SOLUTE CARRIER FAMILY 35 MEMBER G1"/>
    <property type="match status" value="1"/>
</dbReference>
<dbReference type="PANTHER" id="PTHR22911">
    <property type="entry name" value="ACYL-MALONYL CONDENSING ENZYME-RELATED"/>
    <property type="match status" value="1"/>
</dbReference>
<feature type="domain" description="EamA" evidence="7">
    <location>
        <begin position="6"/>
        <end position="137"/>
    </location>
</feature>
<evidence type="ECO:0000256" key="3">
    <source>
        <dbReference type="ARBA" id="ARBA00022692"/>
    </source>
</evidence>
<dbReference type="InterPro" id="IPR000620">
    <property type="entry name" value="EamA_dom"/>
</dbReference>
<feature type="transmembrane region" description="Helical" evidence="6">
    <location>
        <begin position="261"/>
        <end position="278"/>
    </location>
</feature>
<feature type="transmembrane region" description="Helical" evidence="6">
    <location>
        <begin position="37"/>
        <end position="57"/>
    </location>
</feature>
<dbReference type="Proteomes" id="UP000615234">
    <property type="component" value="Unassembled WGS sequence"/>
</dbReference>
<keyword evidence="4 6" id="KW-1133">Transmembrane helix</keyword>
<protein>
    <submittedName>
        <fullName evidence="8">DMT family transporter</fullName>
    </submittedName>
</protein>
<feature type="transmembrane region" description="Helical" evidence="6">
    <location>
        <begin position="205"/>
        <end position="226"/>
    </location>
</feature>
<dbReference type="EMBL" id="JACOOX010000001">
    <property type="protein sequence ID" value="MBC5661528.1"/>
    <property type="molecule type" value="Genomic_DNA"/>
</dbReference>
<evidence type="ECO:0000256" key="2">
    <source>
        <dbReference type="ARBA" id="ARBA00007362"/>
    </source>
</evidence>
<keyword evidence="5 6" id="KW-0472">Membrane</keyword>
<dbReference type="Pfam" id="PF00892">
    <property type="entry name" value="EamA"/>
    <property type="match status" value="1"/>
</dbReference>